<dbReference type="GO" id="GO:0005506">
    <property type="term" value="F:iron ion binding"/>
    <property type="evidence" value="ECO:0007669"/>
    <property type="project" value="InterPro"/>
</dbReference>
<evidence type="ECO:0000256" key="1">
    <source>
        <dbReference type="ARBA" id="ARBA00001962"/>
    </source>
</evidence>
<dbReference type="Proteomes" id="UP000663845">
    <property type="component" value="Unassembled WGS sequence"/>
</dbReference>
<evidence type="ECO:0000256" key="11">
    <source>
        <dbReference type="ARBA" id="ARBA00023014"/>
    </source>
</evidence>
<dbReference type="GO" id="GO:0051537">
    <property type="term" value="F:2 iron, 2 sulfur cluster binding"/>
    <property type="evidence" value="ECO:0007669"/>
    <property type="project" value="UniProtKB-KW"/>
</dbReference>
<evidence type="ECO:0000256" key="4">
    <source>
        <dbReference type="ARBA" id="ARBA00010848"/>
    </source>
</evidence>
<protein>
    <recommendedName>
        <fullName evidence="6">Choline monooxygenase, chloroplastic</fullName>
        <ecNumber evidence="5">1.14.15.7</ecNumber>
    </recommendedName>
</protein>
<evidence type="ECO:0000256" key="3">
    <source>
        <dbReference type="ARBA" id="ARBA00004866"/>
    </source>
</evidence>
<accession>A0A813PDC4</accession>
<comment type="catalytic activity">
    <reaction evidence="12">
        <text>choline + 2 reduced [2Fe-2S]-[ferredoxin] + O2 + 2 H(+) = betaine aldehyde hydrate + 2 oxidized [2Fe-2S]-[ferredoxin] + H2O</text>
        <dbReference type="Rhea" id="RHEA:17769"/>
        <dbReference type="Rhea" id="RHEA-COMP:10000"/>
        <dbReference type="Rhea" id="RHEA-COMP:10001"/>
        <dbReference type="ChEBI" id="CHEBI:15354"/>
        <dbReference type="ChEBI" id="CHEBI:15377"/>
        <dbReference type="ChEBI" id="CHEBI:15378"/>
        <dbReference type="ChEBI" id="CHEBI:15379"/>
        <dbReference type="ChEBI" id="CHEBI:15870"/>
        <dbReference type="ChEBI" id="CHEBI:33737"/>
        <dbReference type="ChEBI" id="CHEBI:33738"/>
        <dbReference type="EC" id="1.14.15.7"/>
    </reaction>
</comment>
<proteinExistence type="inferred from homology"/>
<dbReference type="EC" id="1.14.15.7" evidence="5"/>
<evidence type="ECO:0000256" key="2">
    <source>
        <dbReference type="ARBA" id="ARBA00002149"/>
    </source>
</evidence>
<dbReference type="PRINTS" id="PR00090">
    <property type="entry name" value="RNGDIOXGNASE"/>
</dbReference>
<dbReference type="CDD" id="cd03469">
    <property type="entry name" value="Rieske_RO_Alpha_N"/>
    <property type="match status" value="1"/>
</dbReference>
<reference evidence="14" key="1">
    <citation type="submission" date="2021-02" db="EMBL/GenBank/DDBJ databases">
        <authorList>
            <person name="Nowell W R."/>
        </authorList>
    </citation>
    <scope>NUCLEOTIDE SEQUENCE</scope>
</reference>
<dbReference type="GO" id="GO:0019285">
    <property type="term" value="P:glycine betaine biosynthetic process from choline"/>
    <property type="evidence" value="ECO:0007669"/>
    <property type="project" value="UniProtKB-UniPathway"/>
</dbReference>
<evidence type="ECO:0000259" key="13">
    <source>
        <dbReference type="PROSITE" id="PS51296"/>
    </source>
</evidence>
<keyword evidence="11" id="KW-0411">Iron-sulfur</keyword>
<evidence type="ECO:0000256" key="12">
    <source>
        <dbReference type="ARBA" id="ARBA00049097"/>
    </source>
</evidence>
<dbReference type="EMBL" id="CAJNOG010000013">
    <property type="protein sequence ID" value="CAF0753301.1"/>
    <property type="molecule type" value="Genomic_DNA"/>
</dbReference>
<evidence type="ECO:0000313" key="15">
    <source>
        <dbReference type="EMBL" id="CAF3539800.1"/>
    </source>
</evidence>
<evidence type="ECO:0000256" key="6">
    <source>
        <dbReference type="ARBA" id="ARBA00014931"/>
    </source>
</evidence>
<dbReference type="Pfam" id="PF00355">
    <property type="entry name" value="Rieske"/>
    <property type="match status" value="1"/>
</dbReference>
<evidence type="ECO:0000256" key="8">
    <source>
        <dbReference type="ARBA" id="ARBA00022723"/>
    </source>
</evidence>
<evidence type="ECO:0000313" key="14">
    <source>
        <dbReference type="EMBL" id="CAF0753301.1"/>
    </source>
</evidence>
<dbReference type="SUPFAM" id="SSF50022">
    <property type="entry name" value="ISP domain"/>
    <property type="match status" value="1"/>
</dbReference>
<organism evidence="14 16">
    <name type="scientific">Adineta steineri</name>
    <dbReference type="NCBI Taxonomy" id="433720"/>
    <lineage>
        <taxon>Eukaryota</taxon>
        <taxon>Metazoa</taxon>
        <taxon>Spiralia</taxon>
        <taxon>Gnathifera</taxon>
        <taxon>Rotifera</taxon>
        <taxon>Eurotatoria</taxon>
        <taxon>Bdelloidea</taxon>
        <taxon>Adinetida</taxon>
        <taxon>Adinetidae</taxon>
        <taxon>Adineta</taxon>
    </lineage>
</organism>
<evidence type="ECO:0000256" key="5">
    <source>
        <dbReference type="ARBA" id="ARBA00012763"/>
    </source>
</evidence>
<dbReference type="PANTHER" id="PTHR43756">
    <property type="entry name" value="CHOLINE MONOOXYGENASE, CHLOROPLASTIC"/>
    <property type="match status" value="1"/>
</dbReference>
<name>A0A813PDC4_9BILA</name>
<dbReference type="PROSITE" id="PS51296">
    <property type="entry name" value="RIESKE"/>
    <property type="match status" value="1"/>
</dbReference>
<dbReference type="PANTHER" id="PTHR43756:SF5">
    <property type="entry name" value="CHOLINE MONOOXYGENASE, CHLOROPLASTIC"/>
    <property type="match status" value="1"/>
</dbReference>
<dbReference type="Gene3D" id="2.102.10.10">
    <property type="entry name" value="Rieske [2Fe-2S] iron-sulphur domain"/>
    <property type="match status" value="1"/>
</dbReference>
<dbReference type="Gene3D" id="3.90.380.10">
    <property type="entry name" value="Naphthalene 1,2-dioxygenase Alpha Subunit, Chain A, domain 1"/>
    <property type="match status" value="2"/>
</dbReference>
<dbReference type="EMBL" id="CAJOAZ010000119">
    <property type="protein sequence ID" value="CAF3539800.1"/>
    <property type="molecule type" value="Genomic_DNA"/>
</dbReference>
<dbReference type="AlphaFoldDB" id="A0A813PDC4"/>
<dbReference type="InterPro" id="IPR036922">
    <property type="entry name" value="Rieske_2Fe-2S_sf"/>
</dbReference>
<gene>
    <name evidence="14" type="ORF">JYZ213_LOCUS2622</name>
    <name evidence="15" type="ORF">OXD698_LOCUS3376</name>
</gene>
<dbReference type="UniPathway" id="UPA00529">
    <property type="reaction ID" value="UER00430"/>
</dbReference>
<feature type="domain" description="Rieske" evidence="13">
    <location>
        <begin position="73"/>
        <end position="183"/>
    </location>
</feature>
<dbReference type="Pfam" id="PF00848">
    <property type="entry name" value="Ring_hydroxyl_A"/>
    <property type="match status" value="1"/>
</dbReference>
<evidence type="ECO:0000256" key="9">
    <source>
        <dbReference type="ARBA" id="ARBA00023002"/>
    </source>
</evidence>
<evidence type="ECO:0000256" key="10">
    <source>
        <dbReference type="ARBA" id="ARBA00023004"/>
    </source>
</evidence>
<evidence type="ECO:0000256" key="7">
    <source>
        <dbReference type="ARBA" id="ARBA00022714"/>
    </source>
</evidence>
<keyword evidence="9" id="KW-0560">Oxidoreductase</keyword>
<dbReference type="InterPro" id="IPR017941">
    <property type="entry name" value="Rieske_2Fe-2S"/>
</dbReference>
<dbReference type="InterPro" id="IPR001663">
    <property type="entry name" value="Rng_hydr_dOase-A"/>
</dbReference>
<comment type="pathway">
    <text evidence="3">Amine and polyamine biosynthesis; betaine biosynthesis via choline pathway; betaine aldehyde from choline (monooxygenase route): step 1/1.</text>
</comment>
<dbReference type="InterPro" id="IPR015879">
    <property type="entry name" value="Ring_hydroxy_dOase_asu_C_dom"/>
</dbReference>
<evidence type="ECO:0000313" key="16">
    <source>
        <dbReference type="Proteomes" id="UP000663845"/>
    </source>
</evidence>
<comment type="function">
    <text evidence="2">Catalyzes the first step of the osmoprotectant glycine betaine synthesis.</text>
</comment>
<comment type="similarity">
    <text evidence="4">Belongs to the choline monooxygenase family.</text>
</comment>
<keyword evidence="7" id="KW-0001">2Fe-2S</keyword>
<dbReference type="SUPFAM" id="SSF55961">
    <property type="entry name" value="Bet v1-like"/>
    <property type="match status" value="1"/>
</dbReference>
<sequence>MNLFRPSTSSLLFYVPSRRLKTYSPLNRTHIEQVLQSWTSEIPVERALTLPSSFYTSRDVFELERHAIFGQNWLFTGHKNQLKKPGDYITGRFLSEPYIITVDKSSTLRGHYNVCCHHGMRLLKDDQGHLETNEIICPYHGWTYDLNGRLRKALRLKTIEQFKASKIRLKPISIQTIGPFIYLNLNLLNNDNIENDLSHINIIHDKYLTSTNYDQLEFITRKSYPIKCNWKIFVDNFLDGGYHVPYAHKKLNSILNMDEYKVIVEHPKASVQYCTGASRAEGNVNYSYIYPNLMINRYGSSMDLNIVVPVDERNCIVHMDYYYCPKTTTKQDQEILLKDSDSVQQEDIYLCENVQLGLESQAYDSGRYVPTVEHTMYSFHSTLFNELQKYYDNHIK</sequence>
<keyword evidence="8" id="KW-0479">Metal-binding</keyword>
<dbReference type="GO" id="GO:0019133">
    <property type="term" value="F:choline monooxygenase activity"/>
    <property type="evidence" value="ECO:0007669"/>
    <property type="project" value="UniProtKB-EC"/>
</dbReference>
<keyword evidence="10" id="KW-0408">Iron</keyword>
<comment type="cofactor">
    <cofactor evidence="1">
        <name>Fe cation</name>
        <dbReference type="ChEBI" id="CHEBI:24875"/>
    </cofactor>
</comment>
<dbReference type="Proteomes" id="UP000663844">
    <property type="component" value="Unassembled WGS sequence"/>
</dbReference>
<comment type="caution">
    <text evidence="14">The sequence shown here is derived from an EMBL/GenBank/DDBJ whole genome shotgun (WGS) entry which is preliminary data.</text>
</comment>